<dbReference type="GO" id="GO:0016779">
    <property type="term" value="F:nucleotidyltransferase activity"/>
    <property type="evidence" value="ECO:0007669"/>
    <property type="project" value="UniProtKB-KW"/>
</dbReference>
<comment type="caution">
    <text evidence="6">Lacks conserved residue(s) required for the propagation of feature annotation.</text>
</comment>
<dbReference type="OrthoDB" id="9813972at2"/>
<evidence type="ECO:0000313" key="9">
    <source>
        <dbReference type="Proteomes" id="UP000198462"/>
    </source>
</evidence>
<dbReference type="Pfam" id="PF14487">
    <property type="entry name" value="DarT"/>
    <property type="match status" value="1"/>
</dbReference>
<keyword evidence="2" id="KW-0328">Glycosyltransferase</keyword>
<dbReference type="InterPro" id="IPR029494">
    <property type="entry name" value="DarT"/>
</dbReference>
<dbReference type="GO" id="GO:0016757">
    <property type="term" value="F:glycosyltransferase activity"/>
    <property type="evidence" value="ECO:0007669"/>
    <property type="project" value="UniProtKB-KW"/>
</dbReference>
<sequence>MGISQNSALSHIRAWKKRFSHSSYRYRTNWPSRLFRHDPLENVAKILQAGEIRGRNIAGQDIEKDVASQEVLSTNRDPYDYVRLYFRPKTPTQYRIEGCRKPQEELGWPHSPTLGIFLLDSTKVLTRSDCYFSDGNTQNSDTVIYNDESGFEKIDFDKVYHEGGFGTSNPDNSDIIRKRCAEVLVPDRLELSHCLQAVICRSHAERSYLLHLLGSDSSKWSSRIKVFSKPGMFESRFSYVESVDIHQGGLNIDFHPRRDGQKLRTEVFCQGVGDHLPSFRWEEEDRNVSVRLYTAPLVPGTFLVTIKLEGEVVFVSQMELVTHPV</sequence>
<name>A0A219B8Y1_9SPHN</name>
<keyword evidence="1 6" id="KW-1277">Toxin-antitoxin system</keyword>
<keyword evidence="5 6" id="KW-0238">DNA-binding</keyword>
<evidence type="ECO:0000256" key="5">
    <source>
        <dbReference type="ARBA" id="ARBA00023125"/>
    </source>
</evidence>
<dbReference type="Proteomes" id="UP000198462">
    <property type="component" value="Unassembled WGS sequence"/>
</dbReference>
<comment type="similarity">
    <text evidence="6">Belongs to the DarT ADP-ribosyltransferase family.</text>
</comment>
<gene>
    <name evidence="8" type="ORF">B5C34_12855</name>
</gene>
<keyword evidence="3" id="KW-0808">Transferase</keyword>
<reference evidence="9" key="1">
    <citation type="submission" date="2017-05" db="EMBL/GenBank/DDBJ databases">
        <authorList>
            <person name="Lin X."/>
        </authorList>
    </citation>
    <scope>NUCLEOTIDE SEQUENCE [LARGE SCALE GENOMIC DNA]</scope>
    <source>
        <strain evidence="9">JLT2012</strain>
    </source>
</reference>
<evidence type="ECO:0000256" key="1">
    <source>
        <dbReference type="ARBA" id="ARBA00022649"/>
    </source>
</evidence>
<dbReference type="AlphaFoldDB" id="A0A219B8Y1"/>
<evidence type="ECO:0000259" key="7">
    <source>
        <dbReference type="PROSITE" id="PS52018"/>
    </source>
</evidence>
<feature type="domain" description="DarT" evidence="7">
    <location>
        <begin position="32"/>
        <end position="234"/>
    </location>
</feature>
<comment type="caution">
    <text evidence="8">The sequence shown here is derived from an EMBL/GenBank/DDBJ whole genome shotgun (WGS) entry which is preliminary data.</text>
</comment>
<evidence type="ECO:0000256" key="3">
    <source>
        <dbReference type="ARBA" id="ARBA00022679"/>
    </source>
</evidence>
<proteinExistence type="inferred from homology"/>
<protein>
    <recommendedName>
        <fullName evidence="7">DarT domain-containing protein</fullName>
    </recommendedName>
</protein>
<evidence type="ECO:0000313" key="8">
    <source>
        <dbReference type="EMBL" id="OWV34259.1"/>
    </source>
</evidence>
<accession>A0A219B8Y1</accession>
<evidence type="ECO:0000256" key="4">
    <source>
        <dbReference type="ARBA" id="ARBA00022695"/>
    </source>
</evidence>
<evidence type="ECO:0000256" key="2">
    <source>
        <dbReference type="ARBA" id="ARBA00022676"/>
    </source>
</evidence>
<keyword evidence="4" id="KW-0548">Nucleotidyltransferase</keyword>
<dbReference type="RefSeq" id="WP_088712961.1">
    <property type="nucleotide sequence ID" value="NZ_NFZT01000001.1"/>
</dbReference>
<dbReference type="EMBL" id="NFZT01000001">
    <property type="protein sequence ID" value="OWV34259.1"/>
    <property type="molecule type" value="Genomic_DNA"/>
</dbReference>
<dbReference type="PROSITE" id="PS52018">
    <property type="entry name" value="DART"/>
    <property type="match status" value="1"/>
</dbReference>
<organism evidence="8 9">
    <name type="scientific">Pacificimonas flava</name>
    <dbReference type="NCBI Taxonomy" id="1234595"/>
    <lineage>
        <taxon>Bacteria</taxon>
        <taxon>Pseudomonadati</taxon>
        <taxon>Pseudomonadota</taxon>
        <taxon>Alphaproteobacteria</taxon>
        <taxon>Sphingomonadales</taxon>
        <taxon>Sphingosinicellaceae</taxon>
        <taxon>Pacificimonas</taxon>
    </lineage>
</organism>
<keyword evidence="9" id="KW-1185">Reference proteome</keyword>
<dbReference type="GO" id="GO:0003677">
    <property type="term" value="F:DNA binding"/>
    <property type="evidence" value="ECO:0007669"/>
    <property type="project" value="UniProtKB-UniRule"/>
</dbReference>
<evidence type="ECO:0000256" key="6">
    <source>
        <dbReference type="PROSITE-ProRule" id="PRU01362"/>
    </source>
</evidence>